<protein>
    <submittedName>
        <fullName evidence="1">Uncharacterized protein</fullName>
    </submittedName>
</protein>
<comment type="caution">
    <text evidence="1">The sequence shown here is derived from an EMBL/GenBank/DDBJ whole genome shotgun (WGS) entry which is preliminary data.</text>
</comment>
<gene>
    <name evidence="1" type="ORF">BCS92_24125</name>
    <name evidence="2" type="ORF">FC057_11960</name>
</gene>
<evidence type="ECO:0000313" key="1">
    <source>
        <dbReference type="EMBL" id="PMP08813.1"/>
    </source>
</evidence>
<evidence type="ECO:0000313" key="2">
    <source>
        <dbReference type="EMBL" id="TKG33359.1"/>
    </source>
</evidence>
<dbReference type="Proteomes" id="UP000235579">
    <property type="component" value="Unassembled WGS sequence"/>
</dbReference>
<proteinExistence type="predicted"/>
<dbReference type="Proteomes" id="UP000308018">
    <property type="component" value="Unassembled WGS sequence"/>
</dbReference>
<dbReference type="AlphaFoldDB" id="A0A2N7NCH8"/>
<accession>A0A2N7NCH8</accession>
<sequence>MSESLTESQSMYNELQSYLDLVMQESGDDVFLIKCEKIYAYNISIRETNSGLHSVGQESIKGLINQAKESTESLKSTKDKLKVMVQAVNAIDKVFELMGAYIKQR</sequence>
<dbReference type="EMBL" id="SYVV01000017">
    <property type="protein sequence ID" value="TKG33359.1"/>
    <property type="molecule type" value="Genomic_DNA"/>
</dbReference>
<evidence type="ECO:0000313" key="3">
    <source>
        <dbReference type="Proteomes" id="UP000235579"/>
    </source>
</evidence>
<dbReference type="RefSeq" id="WP_017082565.1">
    <property type="nucleotide sequence ID" value="NZ_MDBP01000101.1"/>
</dbReference>
<reference evidence="1" key="3">
    <citation type="journal article" date="2018" name="Nature">
        <title>A major lineage of non-tailed dsDNA viruses as unrecognized killers of marine bacteria.</title>
        <authorList>
            <person name="Kauffman K.M."/>
            <person name="Hussain F.A."/>
            <person name="Yang J."/>
            <person name="Arevalo P."/>
            <person name="Brown J.M."/>
            <person name="Chang W.K."/>
            <person name="VanInsberghe D."/>
            <person name="Elsherbini J."/>
            <person name="Sharma R.S."/>
            <person name="Cutler M.B."/>
            <person name="Kelly L."/>
            <person name="Polz M.F."/>
        </authorList>
    </citation>
    <scope>NUCLEOTIDE SEQUENCE</scope>
    <source>
        <strain evidence="1">10N.222.48.A2</strain>
    </source>
</reference>
<reference evidence="3" key="1">
    <citation type="submission" date="2016-07" db="EMBL/GenBank/DDBJ databases">
        <title>Nontailed viruses are major unrecognized killers of bacteria in the ocean.</title>
        <authorList>
            <person name="Kauffman K."/>
            <person name="Hussain F."/>
            <person name="Yang J."/>
            <person name="Arevalo P."/>
            <person name="Brown J."/>
            <person name="Cutler M."/>
            <person name="Kelly L."/>
            <person name="Polz M.F."/>
        </authorList>
    </citation>
    <scope>NUCLEOTIDE SEQUENCE [LARGE SCALE GENOMIC DNA]</scope>
    <source>
        <strain evidence="3">10N.222.48.A2</strain>
    </source>
</reference>
<reference evidence="1" key="2">
    <citation type="submission" date="2016-07" db="EMBL/GenBank/DDBJ databases">
        <authorList>
            <person name="Wan K."/>
            <person name="Booth B."/>
            <person name="Spirohn K."/>
            <person name="Hao T."/>
            <person name="Hu Y."/>
            <person name="Calderwood M."/>
            <person name="Hill D."/>
            <person name="Mohr S."/>
            <person name="Vidal M."/>
            <person name="Celniker S."/>
            <person name="Perrimon N."/>
        </authorList>
    </citation>
    <scope>NUCLEOTIDE SEQUENCE</scope>
    <source>
        <strain evidence="1">10N.222.48.A2</strain>
    </source>
</reference>
<organism evidence="1 3">
    <name type="scientific">Vibrio tasmaniensis</name>
    <dbReference type="NCBI Taxonomy" id="212663"/>
    <lineage>
        <taxon>Bacteria</taxon>
        <taxon>Pseudomonadati</taxon>
        <taxon>Pseudomonadota</taxon>
        <taxon>Gammaproteobacteria</taxon>
        <taxon>Vibrionales</taxon>
        <taxon>Vibrionaceae</taxon>
        <taxon>Vibrio</taxon>
    </lineage>
</organism>
<dbReference type="EMBL" id="MDBP01000101">
    <property type="protein sequence ID" value="PMP08813.1"/>
    <property type="molecule type" value="Genomic_DNA"/>
</dbReference>
<name>A0A2N7NCH8_9VIBR</name>
<evidence type="ECO:0000313" key="4">
    <source>
        <dbReference type="Proteomes" id="UP000308018"/>
    </source>
</evidence>
<reference evidence="2 4" key="4">
    <citation type="submission" date="2019-04" db="EMBL/GenBank/DDBJ databases">
        <title>A reverse ecology approach based on a biological definition of microbial populations.</title>
        <authorList>
            <person name="Arevalo P."/>
            <person name="Vaninsberghe D."/>
            <person name="Elsherbini J."/>
            <person name="Gore J."/>
            <person name="Polz M."/>
        </authorList>
    </citation>
    <scope>NUCLEOTIDE SEQUENCE [LARGE SCALE GENOMIC DNA]</scope>
    <source>
        <strain evidence="2 4">10N.222.45.A8</strain>
    </source>
</reference>